<evidence type="ECO:0000256" key="1">
    <source>
        <dbReference type="ARBA" id="ARBA00010688"/>
    </source>
</evidence>
<dbReference type="PANTHER" id="PTHR43320:SF3">
    <property type="entry name" value="CARBOHYDRATE KINASE PFKB DOMAIN-CONTAINING PROTEIN"/>
    <property type="match status" value="1"/>
</dbReference>
<evidence type="ECO:0000256" key="2">
    <source>
        <dbReference type="ARBA" id="ARBA00022679"/>
    </source>
</evidence>
<dbReference type="OrthoDB" id="9808601at2"/>
<dbReference type="InterPro" id="IPR052700">
    <property type="entry name" value="Carb_kinase_PfkB-like"/>
</dbReference>
<comment type="caution">
    <text evidence="5">The sequence shown here is derived from an EMBL/GenBank/DDBJ whole genome shotgun (WGS) entry which is preliminary data.</text>
</comment>
<reference evidence="5 6" key="1">
    <citation type="submission" date="2020-08" db="EMBL/GenBank/DDBJ databases">
        <title>Sequencing the genomes of 1000 actinobacteria strains.</title>
        <authorList>
            <person name="Klenk H.-P."/>
        </authorList>
    </citation>
    <scope>NUCLEOTIDE SEQUENCE [LARGE SCALE GENOMIC DNA]</scope>
    <source>
        <strain evidence="5 6">DSM 23889</strain>
    </source>
</reference>
<proteinExistence type="inferred from homology"/>
<dbReference type="SUPFAM" id="SSF53613">
    <property type="entry name" value="Ribokinase-like"/>
    <property type="match status" value="1"/>
</dbReference>
<dbReference type="Pfam" id="PF00294">
    <property type="entry name" value="PfkB"/>
    <property type="match status" value="1"/>
</dbReference>
<dbReference type="PROSITE" id="PS00584">
    <property type="entry name" value="PFKB_KINASES_2"/>
    <property type="match status" value="1"/>
</dbReference>
<dbReference type="AlphaFoldDB" id="A0A840X5Q1"/>
<evidence type="ECO:0000313" key="5">
    <source>
        <dbReference type="EMBL" id="MBB5617863.1"/>
    </source>
</evidence>
<comment type="similarity">
    <text evidence="1">Belongs to the carbohydrate kinase PfkB family.</text>
</comment>
<dbReference type="Gene3D" id="3.40.1190.20">
    <property type="match status" value="1"/>
</dbReference>
<dbReference type="InterPro" id="IPR002173">
    <property type="entry name" value="Carboh/pur_kinase_PfkB_CS"/>
</dbReference>
<evidence type="ECO:0000313" key="6">
    <source>
        <dbReference type="Proteomes" id="UP000552883"/>
    </source>
</evidence>
<gene>
    <name evidence="5" type="ORF">BJ959_001359</name>
</gene>
<evidence type="ECO:0000256" key="3">
    <source>
        <dbReference type="ARBA" id="ARBA00022777"/>
    </source>
</evidence>
<keyword evidence="2" id="KW-0808">Transferase</keyword>
<keyword evidence="3 5" id="KW-0418">Kinase</keyword>
<evidence type="ECO:0000259" key="4">
    <source>
        <dbReference type="Pfam" id="PF00294"/>
    </source>
</evidence>
<keyword evidence="6" id="KW-1185">Reference proteome</keyword>
<sequence length="299" mass="30495">MIGRRALVVGDVIDDIIVVPEGPIRPDTDTTASITRHPGGSAGNTAAWLAWLGTPVDVVGRVAAGDVERHAAVFRALGATPHLQADAHRPTGTIVIVVGEETRTMLTDRGANAGLDAGAIDDALLRGAGVLHLTGYSLFDAFSLDDLAALTARARAAGATVTFDPGSTGFIADYGVERFRQALSHIDVLLPNLDEGRLLSGCDDRAAVVDALLEYCLAVVLTGGRDSVLVARRGDAVVEVPVAAQRAVDPTGAGDAFTAGLIDALLRGSTLVDAAGAGVRCAGVAVMQAGGRPPGAADR</sequence>
<organism evidence="5 6">
    <name type="scientific">Microcella frigidaquae</name>
    <dbReference type="NCBI Taxonomy" id="424758"/>
    <lineage>
        <taxon>Bacteria</taxon>
        <taxon>Bacillati</taxon>
        <taxon>Actinomycetota</taxon>
        <taxon>Actinomycetes</taxon>
        <taxon>Micrococcales</taxon>
        <taxon>Microbacteriaceae</taxon>
        <taxon>Microcella</taxon>
    </lineage>
</organism>
<accession>A0A840X5Q1</accession>
<protein>
    <submittedName>
        <fullName evidence="5">Sugar/nucleoside kinase (Ribokinase family)</fullName>
    </submittedName>
</protein>
<dbReference type="InterPro" id="IPR029056">
    <property type="entry name" value="Ribokinase-like"/>
</dbReference>
<feature type="domain" description="Carbohydrate kinase PfkB" evidence="4">
    <location>
        <begin position="6"/>
        <end position="292"/>
    </location>
</feature>
<dbReference type="EMBL" id="JACHBS010000001">
    <property type="protein sequence ID" value="MBB5617863.1"/>
    <property type="molecule type" value="Genomic_DNA"/>
</dbReference>
<dbReference type="GO" id="GO:0016301">
    <property type="term" value="F:kinase activity"/>
    <property type="evidence" value="ECO:0007669"/>
    <property type="project" value="UniProtKB-KW"/>
</dbReference>
<name>A0A840X5Q1_9MICO</name>
<dbReference type="Proteomes" id="UP000552883">
    <property type="component" value="Unassembled WGS sequence"/>
</dbReference>
<dbReference type="PANTHER" id="PTHR43320">
    <property type="entry name" value="SUGAR KINASE"/>
    <property type="match status" value="1"/>
</dbReference>
<dbReference type="RefSeq" id="WP_153981418.1">
    <property type="nucleotide sequence ID" value="NZ_BAAANZ010000005.1"/>
</dbReference>
<dbReference type="InterPro" id="IPR011611">
    <property type="entry name" value="PfkB_dom"/>
</dbReference>